<evidence type="ECO:0000256" key="1">
    <source>
        <dbReference type="ARBA" id="ARBA00001966"/>
    </source>
</evidence>
<dbReference type="AlphaFoldDB" id="A0A0S6UFL8"/>
<feature type="domain" description="ATPase BadF/BadG/BcrA/BcrD type" evidence="6">
    <location>
        <begin position="6"/>
        <end position="253"/>
    </location>
</feature>
<reference evidence="7" key="1">
    <citation type="journal article" date="2014" name="Gene">
        <title>Genome-guided analysis of transformation efficiency and carbon dioxide assimilation by Moorella thermoacetica Y72.</title>
        <authorList>
            <person name="Tsukahara K."/>
            <person name="Kita A."/>
            <person name="Nakashimada Y."/>
            <person name="Hoshino T."/>
            <person name="Murakami K."/>
        </authorList>
    </citation>
    <scope>NUCLEOTIDE SEQUENCE [LARGE SCALE GENOMIC DNA]</scope>
    <source>
        <strain evidence="7">Y72</strain>
    </source>
</reference>
<dbReference type="GO" id="GO:0046872">
    <property type="term" value="F:metal ion binding"/>
    <property type="evidence" value="ECO:0007669"/>
    <property type="project" value="UniProtKB-KW"/>
</dbReference>
<dbReference type="RefSeq" id="WP_011392520.1">
    <property type="nucleotide sequence ID" value="NZ_DF238840.1"/>
</dbReference>
<dbReference type="Proteomes" id="UP000063718">
    <property type="component" value="Unassembled WGS sequence"/>
</dbReference>
<dbReference type="InterPro" id="IPR043129">
    <property type="entry name" value="ATPase_NBD"/>
</dbReference>
<comment type="cofactor">
    <cofactor evidence="1">
        <name>[4Fe-4S] cluster</name>
        <dbReference type="ChEBI" id="CHEBI:49883"/>
    </cofactor>
</comment>
<evidence type="ECO:0000256" key="2">
    <source>
        <dbReference type="ARBA" id="ARBA00011738"/>
    </source>
</evidence>
<comment type="subunit">
    <text evidence="2">Homodimer.</text>
</comment>
<dbReference type="SUPFAM" id="SSF53067">
    <property type="entry name" value="Actin-like ATPase domain"/>
    <property type="match status" value="1"/>
</dbReference>
<dbReference type="GO" id="GO:0051536">
    <property type="term" value="F:iron-sulfur cluster binding"/>
    <property type="evidence" value="ECO:0007669"/>
    <property type="project" value="UniProtKB-KW"/>
</dbReference>
<evidence type="ECO:0000256" key="4">
    <source>
        <dbReference type="ARBA" id="ARBA00023004"/>
    </source>
</evidence>
<dbReference type="GeneID" id="45617036"/>
<protein>
    <submittedName>
        <fullName evidence="7">Activator of 2-hydroxyglutaryl-Coa dehydratase</fullName>
    </submittedName>
</protein>
<dbReference type="InterPro" id="IPR002731">
    <property type="entry name" value="ATPase_BadF"/>
</dbReference>
<evidence type="ECO:0000313" key="7">
    <source>
        <dbReference type="EMBL" id="GAF26744.1"/>
    </source>
</evidence>
<dbReference type="Gene3D" id="3.30.420.40">
    <property type="match status" value="2"/>
</dbReference>
<keyword evidence="5" id="KW-0411">Iron-sulfur</keyword>
<dbReference type="CDD" id="cd24036">
    <property type="entry name" value="ASKHA_NBD_BcrAD_BadFG_HgdC_HadI"/>
    <property type="match status" value="1"/>
</dbReference>
<dbReference type="PANTHER" id="PTHR32329">
    <property type="entry name" value="BIFUNCTIONAL PROTEIN [INCLUDES 2-HYDROXYACYL-COA DEHYDRATASE (N-TER) AND ITS ACTIVATOR DOMAIN (C_TERM)-RELATED"/>
    <property type="match status" value="1"/>
</dbReference>
<proteinExistence type="predicted"/>
<name>A0A0S6UFL8_NEOTH</name>
<keyword evidence="3" id="KW-0479">Metal-binding</keyword>
<dbReference type="Pfam" id="PF01869">
    <property type="entry name" value="BcrAD_BadFG"/>
    <property type="match status" value="1"/>
</dbReference>
<organism evidence="7">
    <name type="scientific">Moorella thermoacetica Y72</name>
    <dbReference type="NCBI Taxonomy" id="1325331"/>
    <lineage>
        <taxon>Bacteria</taxon>
        <taxon>Bacillati</taxon>
        <taxon>Bacillota</taxon>
        <taxon>Clostridia</taxon>
        <taxon>Neomoorellales</taxon>
        <taxon>Neomoorellaceae</taxon>
        <taxon>Neomoorella</taxon>
    </lineage>
</organism>
<dbReference type="EMBL" id="DF238840">
    <property type="protein sequence ID" value="GAF26744.1"/>
    <property type="molecule type" value="Genomic_DNA"/>
</dbReference>
<dbReference type="InterPro" id="IPR051805">
    <property type="entry name" value="Dehydratase_Activator_Redct"/>
</dbReference>
<dbReference type="PANTHER" id="PTHR32329:SF2">
    <property type="entry name" value="BIFUNCTIONAL PROTEIN [INCLUDES 2-HYDROXYACYL-COA DEHYDRATASE (N-TER) AND ITS ACTIVATOR DOMAIN (C_TERM)"/>
    <property type="match status" value="1"/>
</dbReference>
<accession>A0A0S6UFL8</accession>
<gene>
    <name evidence="7" type="ORF">MTY_2084</name>
</gene>
<evidence type="ECO:0000259" key="6">
    <source>
        <dbReference type="Pfam" id="PF01869"/>
    </source>
</evidence>
<evidence type="ECO:0000256" key="3">
    <source>
        <dbReference type="ARBA" id="ARBA00022723"/>
    </source>
</evidence>
<dbReference type="InterPro" id="IPR008275">
    <property type="entry name" value="CoA_E_activase_dom"/>
</dbReference>
<keyword evidence="4" id="KW-0408">Iron</keyword>
<sequence>MSLTAGVDIGSLTTKAVIVRDGRMVGAAVLKSGVNSVEIAEKALQEALEQAGAGAESLDGIVATGYGRIRVPFAQRRVTEITCHARGIYHLWPEVRTVIDIGGQDSKVILLDAGGKVRDFVMNEKCAAGTGRFLEVMAGALDVPVEEMGAISQQAGQGASISSMCTVFAESEVVSLVAEGRPVAEIIRGLHNAVAQRVVAMAQRVGWEEPVAMTGGVAKNPGVVKSLEETLGTSIRVPPDPQIIGALGAALLAIG</sequence>
<evidence type="ECO:0000256" key="5">
    <source>
        <dbReference type="ARBA" id="ARBA00023014"/>
    </source>
</evidence>
<dbReference type="NCBIfam" id="TIGR00241">
    <property type="entry name" value="CoA_E_activ"/>
    <property type="match status" value="1"/>
</dbReference>
<dbReference type="FunFam" id="3.30.420.40:FF:000217">
    <property type="entry name" value="2-hydroxyisocaproyl-CoA dehydratase activator"/>
    <property type="match status" value="1"/>
</dbReference>